<feature type="region of interest" description="Disordered" evidence="2">
    <location>
        <begin position="1"/>
        <end position="26"/>
    </location>
</feature>
<organism evidence="5 6">
    <name type="scientific">Nonomuraea dietziae</name>
    <dbReference type="NCBI Taxonomy" id="65515"/>
    <lineage>
        <taxon>Bacteria</taxon>
        <taxon>Bacillati</taxon>
        <taxon>Actinomycetota</taxon>
        <taxon>Actinomycetes</taxon>
        <taxon>Streptosporangiales</taxon>
        <taxon>Streptosporangiaceae</taxon>
        <taxon>Nonomuraea</taxon>
    </lineage>
</organism>
<evidence type="ECO:0000256" key="2">
    <source>
        <dbReference type="SAM" id="MobiDB-lite"/>
    </source>
</evidence>
<name>A0A7W5VIH0_9ACTN</name>
<dbReference type="RefSeq" id="WP_183659611.1">
    <property type="nucleotide sequence ID" value="NZ_JACIBV010000001.1"/>
</dbReference>
<dbReference type="Proteomes" id="UP000579945">
    <property type="component" value="Unassembled WGS sequence"/>
</dbReference>
<keyword evidence="3" id="KW-1133">Transmembrane helix</keyword>
<dbReference type="AlphaFoldDB" id="A0A7W5VIH0"/>
<evidence type="ECO:0000256" key="3">
    <source>
        <dbReference type="SAM" id="Phobius"/>
    </source>
</evidence>
<dbReference type="Gene3D" id="2.60.40.1240">
    <property type="match status" value="1"/>
</dbReference>
<feature type="region of interest" description="Disordered" evidence="2">
    <location>
        <begin position="63"/>
        <end position="90"/>
    </location>
</feature>
<gene>
    <name evidence="5" type="ORF">FHR33_008458</name>
</gene>
<keyword evidence="3" id="KW-0472">Membrane</keyword>
<dbReference type="EMBL" id="JACIBV010000001">
    <property type="protein sequence ID" value="MBB3732598.1"/>
    <property type="molecule type" value="Genomic_DNA"/>
</dbReference>
<evidence type="ECO:0000313" key="5">
    <source>
        <dbReference type="EMBL" id="MBB3732598.1"/>
    </source>
</evidence>
<evidence type="ECO:0000256" key="1">
    <source>
        <dbReference type="ARBA" id="ARBA00022729"/>
    </source>
</evidence>
<dbReference type="GeneID" id="95394622"/>
<protein>
    <recommendedName>
        <fullName evidence="4">DUF4352 domain-containing protein</fullName>
    </recommendedName>
</protein>
<evidence type="ECO:0000259" key="4">
    <source>
        <dbReference type="Pfam" id="PF11611"/>
    </source>
</evidence>
<feature type="compositionally biased region" description="Basic and acidic residues" evidence="2">
    <location>
        <begin position="77"/>
        <end position="86"/>
    </location>
</feature>
<keyword evidence="1" id="KW-0732">Signal</keyword>
<evidence type="ECO:0000313" key="6">
    <source>
        <dbReference type="Proteomes" id="UP000579945"/>
    </source>
</evidence>
<accession>A0A7W5VIH0</accession>
<reference evidence="5 6" key="1">
    <citation type="submission" date="2020-08" db="EMBL/GenBank/DDBJ databases">
        <title>Sequencing the genomes of 1000 actinobacteria strains.</title>
        <authorList>
            <person name="Klenk H.-P."/>
        </authorList>
    </citation>
    <scope>NUCLEOTIDE SEQUENCE [LARGE SCALE GENOMIC DNA]</scope>
    <source>
        <strain evidence="5 6">DSM 44320</strain>
    </source>
</reference>
<feature type="transmembrane region" description="Helical" evidence="3">
    <location>
        <begin position="33"/>
        <end position="57"/>
    </location>
</feature>
<dbReference type="InterPro" id="IPR029051">
    <property type="entry name" value="DUF4352"/>
</dbReference>
<proteinExistence type="predicted"/>
<feature type="domain" description="DUF4352" evidence="4">
    <location>
        <begin position="91"/>
        <end position="211"/>
    </location>
</feature>
<dbReference type="InterPro" id="IPR029050">
    <property type="entry name" value="Immunoprotect_excell_Ig-like"/>
</dbReference>
<sequence>MAHPSSDPSRHTQPGHTHPQYGGPPRRKSNAPLILIVIASVLLLVGGGCAALIAVAAGSGEPGTTAAVETGKAGGGRAERSKRPAEPKAAGIGAAVRDGKFTFTVTELERRERIGSDVIGADAQGVFLLVHVKVENIGDEAQTFMAAAQRLHAGGKQYEADSGASIYLDDAKSLYETINPGNVVKGVVLFDVPKTLKPETIELHDSLFSGGVRVSLS</sequence>
<keyword evidence="3" id="KW-0812">Transmembrane</keyword>
<comment type="caution">
    <text evidence="5">The sequence shown here is derived from an EMBL/GenBank/DDBJ whole genome shotgun (WGS) entry which is preliminary data.</text>
</comment>
<dbReference type="Pfam" id="PF11611">
    <property type="entry name" value="DUF4352"/>
    <property type="match status" value="1"/>
</dbReference>
<keyword evidence="6" id="KW-1185">Reference proteome</keyword>